<evidence type="ECO:0000256" key="5">
    <source>
        <dbReference type="ARBA" id="ARBA00023239"/>
    </source>
</evidence>
<evidence type="ECO:0000256" key="4">
    <source>
        <dbReference type="ARBA" id="ARBA00023027"/>
    </source>
</evidence>
<dbReference type="EMBL" id="JARYGZ010000002">
    <property type="protein sequence ID" value="MDH7639927.1"/>
    <property type="molecule type" value="Genomic_DNA"/>
</dbReference>
<gene>
    <name evidence="9" type="ORF">QGN17_14420</name>
</gene>
<evidence type="ECO:0000256" key="2">
    <source>
        <dbReference type="ARBA" id="ARBA00001941"/>
    </source>
</evidence>
<accession>A0ABT6N438</accession>
<dbReference type="Pfam" id="PF01761">
    <property type="entry name" value="DHQ_synthase"/>
    <property type="match status" value="1"/>
</dbReference>
<keyword evidence="4" id="KW-0520">NAD</keyword>
<dbReference type="SUPFAM" id="SSF56796">
    <property type="entry name" value="Dehydroquinate synthase-like"/>
    <property type="match status" value="1"/>
</dbReference>
<evidence type="ECO:0000313" key="10">
    <source>
        <dbReference type="Proteomes" id="UP001160625"/>
    </source>
</evidence>
<evidence type="ECO:0000259" key="7">
    <source>
        <dbReference type="Pfam" id="PF01761"/>
    </source>
</evidence>
<dbReference type="CDD" id="cd08195">
    <property type="entry name" value="DHQS"/>
    <property type="match status" value="1"/>
</dbReference>
<feature type="domain" description="3-dehydroquinate synthase C-terminal" evidence="8">
    <location>
        <begin position="167"/>
        <end position="314"/>
    </location>
</feature>
<comment type="caution">
    <text evidence="9">The sequence shown here is derived from an EMBL/GenBank/DDBJ whole genome shotgun (WGS) entry which is preliminary data.</text>
</comment>
<dbReference type="RefSeq" id="WP_281045290.1">
    <property type="nucleotide sequence ID" value="NZ_JARYGZ010000002.1"/>
</dbReference>
<evidence type="ECO:0000259" key="8">
    <source>
        <dbReference type="Pfam" id="PF24621"/>
    </source>
</evidence>
<dbReference type="PANTHER" id="PTHR43622:SF1">
    <property type="entry name" value="3-DEHYDROQUINATE SYNTHASE"/>
    <property type="match status" value="1"/>
</dbReference>
<dbReference type="Gene3D" id="3.40.50.1970">
    <property type="match status" value="1"/>
</dbReference>
<dbReference type="PIRSF" id="PIRSF001455">
    <property type="entry name" value="DHQ_synth"/>
    <property type="match status" value="1"/>
</dbReference>
<protein>
    <submittedName>
        <fullName evidence="9">3-dehydroquinate synthase family protein</fullName>
        <ecNumber evidence="9">4.2.3.-</ecNumber>
    </submittedName>
</protein>
<evidence type="ECO:0000256" key="3">
    <source>
        <dbReference type="ARBA" id="ARBA00022723"/>
    </source>
</evidence>
<organism evidence="9 10">
    <name type="scientific">Sphingomonas oryzagri</name>
    <dbReference type="NCBI Taxonomy" id="3042314"/>
    <lineage>
        <taxon>Bacteria</taxon>
        <taxon>Pseudomonadati</taxon>
        <taxon>Pseudomonadota</taxon>
        <taxon>Alphaproteobacteria</taxon>
        <taxon>Sphingomonadales</taxon>
        <taxon>Sphingomonadaceae</taxon>
        <taxon>Sphingomonas</taxon>
    </lineage>
</organism>
<dbReference type="InterPro" id="IPR030963">
    <property type="entry name" value="DHQ_synth_fam"/>
</dbReference>
<dbReference type="InterPro" id="IPR050071">
    <property type="entry name" value="Dehydroquinate_synthase"/>
</dbReference>
<keyword evidence="10" id="KW-1185">Reference proteome</keyword>
<feature type="domain" description="3-dehydroquinate synthase N-terminal" evidence="7">
    <location>
        <begin position="53"/>
        <end position="163"/>
    </location>
</feature>
<reference evidence="9" key="1">
    <citation type="submission" date="2023-04" db="EMBL/GenBank/DDBJ databases">
        <title>Sphingomonas sp. MAHUQ-71 isolated from rice field.</title>
        <authorList>
            <person name="Huq M.A."/>
        </authorList>
    </citation>
    <scope>NUCLEOTIDE SEQUENCE</scope>
    <source>
        <strain evidence="9">MAHUQ-71</strain>
    </source>
</reference>
<dbReference type="InterPro" id="IPR056179">
    <property type="entry name" value="DHQS_C"/>
</dbReference>
<evidence type="ECO:0000256" key="6">
    <source>
        <dbReference type="ARBA" id="ARBA00023285"/>
    </source>
</evidence>
<keyword evidence="5 9" id="KW-0456">Lyase</keyword>
<dbReference type="Proteomes" id="UP001160625">
    <property type="component" value="Unassembled WGS sequence"/>
</dbReference>
<comment type="cofactor">
    <cofactor evidence="2">
        <name>Co(2+)</name>
        <dbReference type="ChEBI" id="CHEBI:48828"/>
    </cofactor>
</comment>
<dbReference type="GO" id="GO:0016829">
    <property type="term" value="F:lyase activity"/>
    <property type="evidence" value="ECO:0007669"/>
    <property type="project" value="UniProtKB-KW"/>
</dbReference>
<dbReference type="Gene3D" id="1.20.1090.10">
    <property type="entry name" value="Dehydroquinate synthase-like - alpha domain"/>
    <property type="match status" value="1"/>
</dbReference>
<comment type="cofactor">
    <cofactor evidence="1">
        <name>NAD(+)</name>
        <dbReference type="ChEBI" id="CHEBI:57540"/>
    </cofactor>
</comment>
<sequence>MPTSFSVSASTGAYDVAIGPGSLAAVLADTRDQVVIADAFFADRLAAAGIDAILIDANEEAKSLDRVSDLIVALRERGATRGTRLVAIGGGVVQDAAAFVASIYMRGIDWVYVPTTLLSMADSCIGGKSSINVGRFKNIVGTFHPPVTVQVDATLTDKLSAEQKAEGLCEAAKICLCHGPDRFADYLALAPSAMSGAATLERVSELTLRTKTWFIEIDEFDRAERLLLNFGHTFGHAIEAASDFAVSHGLAVGLGMLAALELGRLQGRDPMPVGHVAAFAAHIRGLLATVPDLADRLSGVTIDAFFAAFESDKKHSRTAYAAIVVTPEGRVERVMLPRDAASVALIRGAFAAILEASVAARAAA</sequence>
<proteinExistence type="predicted"/>
<dbReference type="InterPro" id="IPR030960">
    <property type="entry name" value="DHQS/DOIS_N"/>
</dbReference>
<keyword evidence="3" id="KW-0479">Metal-binding</keyword>
<name>A0ABT6N438_9SPHN</name>
<dbReference type="PANTHER" id="PTHR43622">
    <property type="entry name" value="3-DEHYDROQUINATE SYNTHASE"/>
    <property type="match status" value="1"/>
</dbReference>
<dbReference type="Pfam" id="PF24621">
    <property type="entry name" value="DHQS_C"/>
    <property type="match status" value="1"/>
</dbReference>
<keyword evidence="6" id="KW-0170">Cobalt</keyword>
<dbReference type="EC" id="4.2.3.-" evidence="9"/>
<evidence type="ECO:0000313" key="9">
    <source>
        <dbReference type="EMBL" id="MDH7639927.1"/>
    </source>
</evidence>
<evidence type="ECO:0000256" key="1">
    <source>
        <dbReference type="ARBA" id="ARBA00001911"/>
    </source>
</evidence>